<gene>
    <name evidence="3" type="ORF">L2749_15600</name>
</gene>
<evidence type="ECO:0000313" key="4">
    <source>
        <dbReference type="Proteomes" id="UP001139408"/>
    </source>
</evidence>
<feature type="coiled-coil region" evidence="1">
    <location>
        <begin position="47"/>
        <end position="108"/>
    </location>
</feature>
<dbReference type="RefSeq" id="WP_188925996.1">
    <property type="nucleotide sequence ID" value="NZ_BMQI01000036.1"/>
</dbReference>
<proteinExistence type="predicted"/>
<comment type="caution">
    <text evidence="3">The sequence shown here is derived from an EMBL/GenBank/DDBJ whole genome shotgun (WGS) entry which is preliminary data.</text>
</comment>
<feature type="transmembrane region" description="Helical" evidence="2">
    <location>
        <begin position="25"/>
        <end position="45"/>
    </location>
</feature>
<name>A0A9X1Z6J5_9GAMM</name>
<reference evidence="3" key="1">
    <citation type="submission" date="2022-01" db="EMBL/GenBank/DDBJ databases">
        <title>Whole genome-based taxonomy of the Shewanellaceae.</title>
        <authorList>
            <person name="Martin-Rodriguez A.J."/>
        </authorList>
    </citation>
    <scope>NUCLEOTIDE SEQUENCE</scope>
    <source>
        <strain evidence="3">DSM 23803</strain>
    </source>
</reference>
<organism evidence="3 4">
    <name type="scientific">Shewanella algicola</name>
    <dbReference type="NCBI Taxonomy" id="640633"/>
    <lineage>
        <taxon>Bacteria</taxon>
        <taxon>Pseudomonadati</taxon>
        <taxon>Pseudomonadota</taxon>
        <taxon>Gammaproteobacteria</taxon>
        <taxon>Alteromonadales</taxon>
        <taxon>Shewanellaceae</taxon>
        <taxon>Shewanella</taxon>
    </lineage>
</organism>
<keyword evidence="1" id="KW-0175">Coiled coil</keyword>
<accession>A0A9X1Z6J5</accession>
<dbReference type="AlphaFoldDB" id="A0A9X1Z6J5"/>
<dbReference type="Proteomes" id="UP001139408">
    <property type="component" value="Unassembled WGS sequence"/>
</dbReference>
<protein>
    <submittedName>
        <fullName evidence="3">Fimbrial assembly protein</fullName>
    </submittedName>
</protein>
<dbReference type="EMBL" id="JAKILJ010000038">
    <property type="protein sequence ID" value="MCL1106665.1"/>
    <property type="molecule type" value="Genomic_DNA"/>
</dbReference>
<evidence type="ECO:0000256" key="1">
    <source>
        <dbReference type="SAM" id="Coils"/>
    </source>
</evidence>
<keyword evidence="4" id="KW-1185">Reference proteome</keyword>
<keyword evidence="2" id="KW-1133">Transmembrane helix</keyword>
<keyword evidence="2" id="KW-0812">Transmembrane</keyword>
<evidence type="ECO:0000256" key="2">
    <source>
        <dbReference type="SAM" id="Phobius"/>
    </source>
</evidence>
<sequence>MIKTSINLYSADLLPQKQRLTLSRLMQVLVLLVVVSIGFYGFGLWQQSELQTLQQQANNKKAQLNAEKKQLEAQIAARKPNTALADQVELEEQRLALKQRLKDELSQRKNLISQGYSPLLTDLAAVADANVWLSHISIEQQDNAPQRIQFEGFGRTPQSIPLWIDKLKNTATLKGYAFSAMSMDRGNTQPLMFKLTSKPSDMEPSQ</sequence>
<keyword evidence="2" id="KW-0472">Membrane</keyword>
<evidence type="ECO:0000313" key="3">
    <source>
        <dbReference type="EMBL" id="MCL1106665.1"/>
    </source>
</evidence>